<feature type="domain" description="C2H2-type" evidence="13">
    <location>
        <begin position="501"/>
        <end position="524"/>
    </location>
</feature>
<feature type="coiled-coil region" evidence="11">
    <location>
        <begin position="23"/>
        <end position="50"/>
    </location>
</feature>
<evidence type="ECO:0000259" key="13">
    <source>
        <dbReference type="PROSITE" id="PS50157"/>
    </source>
</evidence>
<evidence type="ECO:0000256" key="7">
    <source>
        <dbReference type="ARBA" id="ARBA00023125"/>
    </source>
</evidence>
<keyword evidence="11" id="KW-0175">Coiled coil</keyword>
<evidence type="ECO:0000256" key="8">
    <source>
        <dbReference type="ARBA" id="ARBA00023163"/>
    </source>
</evidence>
<feature type="region of interest" description="Disordered" evidence="12">
    <location>
        <begin position="336"/>
        <end position="367"/>
    </location>
</feature>
<feature type="domain" description="C2H2-type" evidence="13">
    <location>
        <begin position="647"/>
        <end position="674"/>
    </location>
</feature>
<dbReference type="EMBL" id="JAHRIP010047854">
    <property type="protein sequence ID" value="MEQ2299206.1"/>
    <property type="molecule type" value="Genomic_DNA"/>
</dbReference>
<feature type="region of interest" description="Disordered" evidence="12">
    <location>
        <begin position="266"/>
        <end position="286"/>
    </location>
</feature>
<comment type="caution">
    <text evidence="14">The sequence shown here is derived from an EMBL/GenBank/DDBJ whole genome shotgun (WGS) entry which is preliminary data.</text>
</comment>
<feature type="domain" description="C2H2-type" evidence="13">
    <location>
        <begin position="473"/>
        <end position="500"/>
    </location>
</feature>
<evidence type="ECO:0000256" key="11">
    <source>
        <dbReference type="SAM" id="Coils"/>
    </source>
</evidence>
<dbReference type="PANTHER" id="PTHR24384">
    <property type="entry name" value="FINGER PUTATIVE TRANSCRIPTION FACTOR FAMILY-RELATED"/>
    <property type="match status" value="1"/>
</dbReference>
<keyword evidence="8" id="KW-0804">Transcription</keyword>
<dbReference type="PROSITE" id="PS00028">
    <property type="entry name" value="ZINC_FINGER_C2H2_1"/>
    <property type="match status" value="8"/>
</dbReference>
<comment type="subcellular location">
    <subcellularLocation>
        <location evidence="1">Nucleus</location>
    </subcellularLocation>
</comment>
<keyword evidence="15" id="KW-1185">Reference proteome</keyword>
<dbReference type="Gene3D" id="3.30.160.60">
    <property type="entry name" value="Classic Zinc Finger"/>
    <property type="match status" value="5"/>
</dbReference>
<feature type="compositionally biased region" description="Polar residues" evidence="12">
    <location>
        <begin position="106"/>
        <end position="117"/>
    </location>
</feature>
<sequence>MSKSDMLRGIITEKLSTAAREILAVVERTVTDYEKEASAFRQEIDRQRRQLELLQPQVKLRRGDVEAAERHRLMGNHPEDEDDDDEEDPVAISKRIQEDLKDPDYETSSRSGYSKVQTGRKRSDGARISDPRAHLILRIWLLEDTGTKVLPESVFRKSPDSILKCARGLQEMVFLDLLRSTFPQLAAGEPFDIFIADKSRSLKPLAMKTPEEICRAGNQNLYVCLKKMQTNTEVSEPLMGNSTPTNLVLKSEESWFHSSWVEGADGSFSSTSQQREQEADQGNAVSLETQTLWSEVVKTEVKEEECSVVTLTVDPVLTQNYESGLPIIFVEDASGSGGDHQSFSSKSEPDDLETDKDDDSDSSTDTDVALNEDVSCNQGVEPQIYGRNNRLTCRVCGMWYRQHGSLISHVWKHVYEPHGVCGACGEKFVSVEGLKEHLRSHKKGYSCWHCGKYLLSSTTLNRHVAKHLAGSPITCKVCRKTFSTMSGLNGHSWVHLQKRPVRCHLCSEWFGRKSDLLAHRKLHARGGKHHSKASTGCQGYSCKVCGKTFTLKVTLRKHEKTHTAKGRPSATFRTNQDRKSHTQTYSSDGSFVCKLCNMSFVSQETLKVHMIVHSGGSLHKCFECGRCFSRAVYLNNHMKTHSCIQRCLCAICGQVTDTPEALEVHMRIHNGENTLGQNLHPDPRNRHTKTYWVHHQRRALEEIQLEGERRRAGTLVFAGGSSESGR</sequence>
<feature type="region of interest" description="Disordered" evidence="12">
    <location>
        <begin position="65"/>
        <end position="126"/>
    </location>
</feature>
<dbReference type="PANTHER" id="PTHR24384:SF189">
    <property type="entry name" value="C2H2-TYPE DOMAIN-CONTAINING PROTEIN-RELATED"/>
    <property type="match status" value="1"/>
</dbReference>
<feature type="compositionally biased region" description="Basic and acidic residues" evidence="12">
    <location>
        <begin position="95"/>
        <end position="104"/>
    </location>
</feature>
<evidence type="ECO:0000256" key="5">
    <source>
        <dbReference type="ARBA" id="ARBA00022833"/>
    </source>
</evidence>
<evidence type="ECO:0000256" key="10">
    <source>
        <dbReference type="PROSITE-ProRule" id="PRU00042"/>
    </source>
</evidence>
<feature type="region of interest" description="Disordered" evidence="12">
    <location>
        <begin position="560"/>
        <end position="583"/>
    </location>
</feature>
<keyword evidence="4 10" id="KW-0863">Zinc-finger</keyword>
<evidence type="ECO:0000256" key="4">
    <source>
        <dbReference type="ARBA" id="ARBA00022771"/>
    </source>
</evidence>
<keyword evidence="9" id="KW-0539">Nucleus</keyword>
<proteinExistence type="predicted"/>
<dbReference type="Pfam" id="PF00096">
    <property type="entry name" value="zf-C2H2"/>
    <property type="match status" value="4"/>
</dbReference>
<evidence type="ECO:0000313" key="15">
    <source>
        <dbReference type="Proteomes" id="UP001469553"/>
    </source>
</evidence>
<keyword evidence="6" id="KW-0805">Transcription regulation</keyword>
<protein>
    <recommendedName>
        <fullName evidence="13">C2H2-type domain-containing protein</fullName>
    </recommendedName>
</protein>
<dbReference type="InterPro" id="IPR050752">
    <property type="entry name" value="C2H2-ZF_domain"/>
</dbReference>
<organism evidence="14 15">
    <name type="scientific">Ameca splendens</name>
    <dbReference type="NCBI Taxonomy" id="208324"/>
    <lineage>
        <taxon>Eukaryota</taxon>
        <taxon>Metazoa</taxon>
        <taxon>Chordata</taxon>
        <taxon>Craniata</taxon>
        <taxon>Vertebrata</taxon>
        <taxon>Euteleostomi</taxon>
        <taxon>Actinopterygii</taxon>
        <taxon>Neopterygii</taxon>
        <taxon>Teleostei</taxon>
        <taxon>Neoteleostei</taxon>
        <taxon>Acanthomorphata</taxon>
        <taxon>Ovalentaria</taxon>
        <taxon>Atherinomorphae</taxon>
        <taxon>Cyprinodontiformes</taxon>
        <taxon>Goodeidae</taxon>
        <taxon>Ameca</taxon>
    </lineage>
</organism>
<evidence type="ECO:0000256" key="3">
    <source>
        <dbReference type="ARBA" id="ARBA00022737"/>
    </source>
</evidence>
<evidence type="ECO:0000256" key="1">
    <source>
        <dbReference type="ARBA" id="ARBA00004123"/>
    </source>
</evidence>
<feature type="compositionally biased region" description="Acidic residues" evidence="12">
    <location>
        <begin position="79"/>
        <end position="89"/>
    </location>
</feature>
<dbReference type="SMART" id="SM00355">
    <property type="entry name" value="ZnF_C2H2"/>
    <property type="match status" value="9"/>
</dbReference>
<dbReference type="Pfam" id="PF13912">
    <property type="entry name" value="zf-C2H2_6"/>
    <property type="match status" value="1"/>
</dbReference>
<keyword evidence="7" id="KW-0238">DNA-binding</keyword>
<keyword evidence="3" id="KW-0677">Repeat</keyword>
<dbReference type="InterPro" id="IPR013087">
    <property type="entry name" value="Znf_C2H2_type"/>
</dbReference>
<feature type="domain" description="C2H2-type" evidence="13">
    <location>
        <begin position="540"/>
        <end position="567"/>
    </location>
</feature>
<feature type="domain" description="C2H2-type" evidence="13">
    <location>
        <begin position="445"/>
        <end position="472"/>
    </location>
</feature>
<dbReference type="PROSITE" id="PS50157">
    <property type="entry name" value="ZINC_FINGER_C2H2_2"/>
    <property type="match status" value="8"/>
</dbReference>
<gene>
    <name evidence="14" type="ORF">AMECASPLE_012939</name>
</gene>
<keyword evidence="5" id="KW-0862">Zinc</keyword>
<evidence type="ECO:0000256" key="2">
    <source>
        <dbReference type="ARBA" id="ARBA00022723"/>
    </source>
</evidence>
<evidence type="ECO:0000256" key="6">
    <source>
        <dbReference type="ARBA" id="ARBA00023015"/>
    </source>
</evidence>
<dbReference type="InterPro" id="IPR036236">
    <property type="entry name" value="Znf_C2H2_sf"/>
</dbReference>
<feature type="compositionally biased region" description="Acidic residues" evidence="12">
    <location>
        <begin position="350"/>
        <end position="364"/>
    </location>
</feature>
<accession>A0ABV0Z0N6</accession>
<name>A0ABV0Z0N6_9TELE</name>
<evidence type="ECO:0000313" key="14">
    <source>
        <dbReference type="EMBL" id="MEQ2299206.1"/>
    </source>
</evidence>
<evidence type="ECO:0000256" key="9">
    <source>
        <dbReference type="ARBA" id="ARBA00023242"/>
    </source>
</evidence>
<evidence type="ECO:0000256" key="12">
    <source>
        <dbReference type="SAM" id="MobiDB-lite"/>
    </source>
</evidence>
<feature type="domain" description="C2H2-type" evidence="13">
    <location>
        <begin position="619"/>
        <end position="642"/>
    </location>
</feature>
<keyword evidence="2" id="KW-0479">Metal-binding</keyword>
<dbReference type="Proteomes" id="UP001469553">
    <property type="component" value="Unassembled WGS sequence"/>
</dbReference>
<feature type="domain" description="C2H2-type" evidence="13">
    <location>
        <begin position="591"/>
        <end position="618"/>
    </location>
</feature>
<feature type="domain" description="C2H2-type" evidence="13">
    <location>
        <begin position="419"/>
        <end position="441"/>
    </location>
</feature>
<reference evidence="14 15" key="1">
    <citation type="submission" date="2021-06" db="EMBL/GenBank/DDBJ databases">
        <authorList>
            <person name="Palmer J.M."/>
        </authorList>
    </citation>
    <scope>NUCLEOTIDE SEQUENCE [LARGE SCALE GENOMIC DNA]</scope>
    <source>
        <strain evidence="14 15">AS_MEX2019</strain>
        <tissue evidence="14">Muscle</tissue>
    </source>
</reference>
<dbReference type="SUPFAM" id="SSF57667">
    <property type="entry name" value="beta-beta-alpha zinc fingers"/>
    <property type="match status" value="6"/>
</dbReference>